<proteinExistence type="predicted"/>
<dbReference type="PROSITE" id="PS50994">
    <property type="entry name" value="INTEGRASE"/>
    <property type="match status" value="1"/>
</dbReference>
<evidence type="ECO:0000313" key="6">
    <source>
        <dbReference type="EMBL" id="MCM2535085.1"/>
    </source>
</evidence>
<dbReference type="EMBL" id="JAMQCR010000002">
    <property type="protein sequence ID" value="MCM2535085.1"/>
    <property type="molecule type" value="Genomic_DNA"/>
</dbReference>
<sequence>MENQNLFKWKHYQTDIILLTVRWYLRYNLSFRNVVEMMEERGLSMAHTTIMRWVHQYGPELDERVRRHIKPTNDSWRVDETYIKVKGQWMYLYRAVDSEGNTIDFYLSKTRDKKAAKRFFKKALRSFHVSKPRVITVDKNPAYPIAIEELKKEKSIPNGMQLRQQKYLNNIVEQDHRFIKKRVRSMLELKTFRTAKQIICGVEVMHMLKKGQLHQGVNSVQSEIEFIQMKRILRFYVSTSHI</sequence>
<accession>A0ABT0WGD8</accession>
<dbReference type="Gene3D" id="3.30.420.10">
    <property type="entry name" value="Ribonuclease H-like superfamily/Ribonuclease H"/>
    <property type="match status" value="1"/>
</dbReference>
<feature type="domain" description="Integrase catalytic" evidence="5">
    <location>
        <begin position="67"/>
        <end position="229"/>
    </location>
</feature>
<keyword evidence="2" id="KW-0815">Transposition</keyword>
<organism evidence="6 7">
    <name type="scientific">Neobacillus pocheonensis</name>
    <dbReference type="NCBI Taxonomy" id="363869"/>
    <lineage>
        <taxon>Bacteria</taxon>
        <taxon>Bacillati</taxon>
        <taxon>Bacillota</taxon>
        <taxon>Bacilli</taxon>
        <taxon>Bacillales</taxon>
        <taxon>Bacillaceae</taxon>
        <taxon>Neobacillus</taxon>
    </lineage>
</organism>
<dbReference type="InterPro" id="IPR052183">
    <property type="entry name" value="IS_Transposase"/>
</dbReference>
<dbReference type="PANTHER" id="PTHR35528:SF3">
    <property type="entry name" value="BLL1675 PROTEIN"/>
    <property type="match status" value="1"/>
</dbReference>
<evidence type="ECO:0000256" key="3">
    <source>
        <dbReference type="ARBA" id="ARBA00023125"/>
    </source>
</evidence>
<keyword evidence="7" id="KW-1185">Reference proteome</keyword>
<evidence type="ECO:0000256" key="4">
    <source>
        <dbReference type="ARBA" id="ARBA00023172"/>
    </source>
</evidence>
<dbReference type="NCBIfam" id="NF033587">
    <property type="entry name" value="transpos_IS6"/>
    <property type="match status" value="1"/>
</dbReference>
<evidence type="ECO:0000256" key="1">
    <source>
        <dbReference type="ARBA" id="ARBA00002286"/>
    </source>
</evidence>
<evidence type="ECO:0000259" key="5">
    <source>
        <dbReference type="PROSITE" id="PS50994"/>
    </source>
</evidence>
<dbReference type="PANTHER" id="PTHR35528">
    <property type="entry name" value="BLL1675 PROTEIN"/>
    <property type="match status" value="1"/>
</dbReference>
<gene>
    <name evidence="6" type="ORF">NDK43_25525</name>
</gene>
<keyword evidence="4" id="KW-0233">DNA recombination</keyword>
<keyword evidence="3" id="KW-0238">DNA-binding</keyword>
<dbReference type="InterPro" id="IPR001584">
    <property type="entry name" value="Integrase_cat-core"/>
</dbReference>
<comment type="caution">
    <text evidence="6">The sequence shown here is derived from an EMBL/GenBank/DDBJ whole genome shotgun (WGS) entry which is preliminary data.</text>
</comment>
<dbReference type="InterPro" id="IPR036397">
    <property type="entry name" value="RNaseH_sf"/>
</dbReference>
<evidence type="ECO:0000256" key="2">
    <source>
        <dbReference type="ARBA" id="ARBA00022578"/>
    </source>
</evidence>
<dbReference type="Pfam" id="PF13610">
    <property type="entry name" value="DDE_Tnp_IS240"/>
    <property type="match status" value="1"/>
</dbReference>
<evidence type="ECO:0000313" key="7">
    <source>
        <dbReference type="Proteomes" id="UP001523262"/>
    </source>
</evidence>
<dbReference type="InterPro" id="IPR047930">
    <property type="entry name" value="Transpos_IS6"/>
</dbReference>
<dbReference type="Proteomes" id="UP001523262">
    <property type="component" value="Unassembled WGS sequence"/>
</dbReference>
<dbReference type="InterPro" id="IPR012337">
    <property type="entry name" value="RNaseH-like_sf"/>
</dbReference>
<comment type="function">
    <text evidence="1">Involved in the transposition of the insertion sequence.</text>
</comment>
<protein>
    <submittedName>
        <fullName evidence="6">IS6 family transposase</fullName>
    </submittedName>
</protein>
<dbReference type="SUPFAM" id="SSF53098">
    <property type="entry name" value="Ribonuclease H-like"/>
    <property type="match status" value="1"/>
</dbReference>
<reference evidence="6 7" key="1">
    <citation type="submission" date="2022-06" db="EMBL/GenBank/DDBJ databases">
        <authorList>
            <person name="Jeon C.O."/>
        </authorList>
    </citation>
    <scope>NUCLEOTIDE SEQUENCE [LARGE SCALE GENOMIC DNA]</scope>
    <source>
        <strain evidence="6 7">KCTC 13943</strain>
    </source>
</reference>
<dbReference type="InterPro" id="IPR032874">
    <property type="entry name" value="DDE_dom"/>
</dbReference>
<name>A0ABT0WGD8_9BACI</name>